<dbReference type="CDD" id="cd02440">
    <property type="entry name" value="AdoMet_MTases"/>
    <property type="match status" value="1"/>
</dbReference>
<dbReference type="PANTHER" id="PTHR12734:SF0">
    <property type="entry name" value="18S RRNA (GUANINE-N(7))-METHYLTRANSFERASE-RELATED"/>
    <property type="match status" value="1"/>
</dbReference>
<proteinExistence type="inferred from homology"/>
<dbReference type="GO" id="GO:0005737">
    <property type="term" value="C:cytoplasm"/>
    <property type="evidence" value="ECO:0007669"/>
    <property type="project" value="UniProtKB-SubCell"/>
</dbReference>
<dbReference type="AlphaFoldDB" id="A0A7S3VTR0"/>
<comment type="subcellular location">
    <subcellularLocation>
        <location evidence="2">Cytoplasm</location>
    </subcellularLocation>
    <subcellularLocation>
        <location evidence="1">Nucleus</location>
    </subcellularLocation>
</comment>
<feature type="compositionally biased region" description="Basic and acidic residues" evidence="9">
    <location>
        <begin position="274"/>
        <end position="284"/>
    </location>
</feature>
<dbReference type="FunFam" id="3.40.50.150:FF:000017">
    <property type="entry name" value="probable 18S rRNA (Guanine-N(7))-methyltransferase"/>
    <property type="match status" value="1"/>
</dbReference>
<evidence type="ECO:0000256" key="7">
    <source>
        <dbReference type="ARBA" id="ARBA00022691"/>
    </source>
</evidence>
<dbReference type="Pfam" id="PF12589">
    <property type="entry name" value="WBS_methylT"/>
    <property type="match status" value="1"/>
</dbReference>
<feature type="domain" description="Methyltransferase type 11" evidence="10">
    <location>
        <begin position="58"/>
        <end position="144"/>
    </location>
</feature>
<name>A0A7S3VTR0_DUNTE</name>
<dbReference type="InterPro" id="IPR022238">
    <property type="entry name" value="Bud23_C"/>
</dbReference>
<evidence type="ECO:0000313" key="12">
    <source>
        <dbReference type="EMBL" id="CAE0507091.1"/>
    </source>
</evidence>
<dbReference type="Pfam" id="PF08241">
    <property type="entry name" value="Methyltransf_11"/>
    <property type="match status" value="1"/>
</dbReference>
<evidence type="ECO:0000256" key="4">
    <source>
        <dbReference type="ARBA" id="ARBA00022490"/>
    </source>
</evidence>
<evidence type="ECO:0008006" key="13">
    <source>
        <dbReference type="Google" id="ProtNLM"/>
    </source>
</evidence>
<keyword evidence="7" id="KW-0949">S-adenosyl-L-methionine</keyword>
<keyword evidence="4" id="KW-0963">Cytoplasm</keyword>
<accession>A0A7S3VTR0</accession>
<evidence type="ECO:0000256" key="8">
    <source>
        <dbReference type="ARBA" id="ARBA00023242"/>
    </source>
</evidence>
<organism evidence="12">
    <name type="scientific">Dunaliella tertiolecta</name>
    <name type="common">Green alga</name>
    <dbReference type="NCBI Taxonomy" id="3047"/>
    <lineage>
        <taxon>Eukaryota</taxon>
        <taxon>Viridiplantae</taxon>
        <taxon>Chlorophyta</taxon>
        <taxon>core chlorophytes</taxon>
        <taxon>Chlorophyceae</taxon>
        <taxon>CS clade</taxon>
        <taxon>Chlamydomonadales</taxon>
        <taxon>Dunaliellaceae</taxon>
        <taxon>Dunaliella</taxon>
    </lineage>
</organism>
<keyword evidence="6" id="KW-0808">Transferase</keyword>
<evidence type="ECO:0000259" key="10">
    <source>
        <dbReference type="Pfam" id="PF08241"/>
    </source>
</evidence>
<dbReference type="PANTHER" id="PTHR12734">
    <property type="entry name" value="METHYLTRANSFERASE-RELATED"/>
    <property type="match status" value="1"/>
</dbReference>
<dbReference type="Gene3D" id="3.40.50.150">
    <property type="entry name" value="Vaccinia Virus protein VP39"/>
    <property type="match status" value="1"/>
</dbReference>
<evidence type="ECO:0000256" key="6">
    <source>
        <dbReference type="ARBA" id="ARBA00022679"/>
    </source>
</evidence>
<protein>
    <recommendedName>
        <fullName evidence="13">18S rRNA (guanine(1575)-N(7))-methyltransferase Bud23 C-terminal domain-containing protein</fullName>
    </recommendedName>
</protein>
<keyword evidence="8" id="KW-0539">Nucleus</keyword>
<dbReference type="GO" id="GO:0005730">
    <property type="term" value="C:nucleolus"/>
    <property type="evidence" value="ECO:0007669"/>
    <property type="project" value="TreeGrafter"/>
</dbReference>
<comment type="similarity">
    <text evidence="3">Belongs to the class I-like SAM-binding methyltransferase superfamily. BUD23/WBSCR22 family.</text>
</comment>
<keyword evidence="5" id="KW-0489">Methyltransferase</keyword>
<evidence type="ECO:0000256" key="5">
    <source>
        <dbReference type="ARBA" id="ARBA00022603"/>
    </source>
</evidence>
<dbReference type="GO" id="GO:0016435">
    <property type="term" value="F:rRNA (guanine) methyltransferase activity"/>
    <property type="evidence" value="ECO:0007669"/>
    <property type="project" value="InterPro"/>
</dbReference>
<dbReference type="EMBL" id="HBIP01036549">
    <property type="protein sequence ID" value="CAE0507091.1"/>
    <property type="molecule type" value="Transcribed_RNA"/>
</dbReference>
<gene>
    <name evidence="12" type="ORF">DTER00134_LOCUS22167</name>
</gene>
<evidence type="ECO:0000256" key="9">
    <source>
        <dbReference type="SAM" id="MobiDB-lite"/>
    </source>
</evidence>
<evidence type="ECO:0000256" key="2">
    <source>
        <dbReference type="ARBA" id="ARBA00004496"/>
    </source>
</evidence>
<dbReference type="InterPro" id="IPR029063">
    <property type="entry name" value="SAM-dependent_MTases_sf"/>
</dbReference>
<dbReference type="InterPro" id="IPR039769">
    <property type="entry name" value="Bud23-like"/>
</dbReference>
<reference evidence="12" key="1">
    <citation type="submission" date="2021-01" db="EMBL/GenBank/DDBJ databases">
        <authorList>
            <person name="Corre E."/>
            <person name="Pelletier E."/>
            <person name="Niang G."/>
            <person name="Scheremetjew M."/>
            <person name="Finn R."/>
            <person name="Kale V."/>
            <person name="Holt S."/>
            <person name="Cochrane G."/>
            <person name="Meng A."/>
            <person name="Brown T."/>
            <person name="Cohen L."/>
        </authorList>
    </citation>
    <scope>NUCLEOTIDE SEQUENCE</scope>
    <source>
        <strain evidence="12">CCMP1320</strain>
    </source>
</reference>
<evidence type="ECO:0000256" key="1">
    <source>
        <dbReference type="ARBA" id="ARBA00004123"/>
    </source>
</evidence>
<dbReference type="GO" id="GO:0070476">
    <property type="term" value="P:rRNA (guanine-N7)-methylation"/>
    <property type="evidence" value="ECO:0007669"/>
    <property type="project" value="InterPro"/>
</dbReference>
<evidence type="ECO:0000259" key="11">
    <source>
        <dbReference type="Pfam" id="PF12589"/>
    </source>
</evidence>
<dbReference type="InterPro" id="IPR013216">
    <property type="entry name" value="Methyltransf_11"/>
</dbReference>
<feature type="compositionally biased region" description="Basic residues" evidence="9">
    <location>
        <begin position="239"/>
        <end position="251"/>
    </location>
</feature>
<sequence length="293" mass="32241">MGKGERPEHQAPPEIFYNESEAAKYTSNSRIMQIQASLTQRAVELLCLPNDGTPRMLLDLGCGSGLSGEELSDMGHVWVGTDISPAMLDVALEREAEGDLALHDLGHGLPFRTGTFDGAISISAVQWLCNADKRCNEPRKRLKRFFETLYACLNRGARAVLQVYPDSPAQAEMMVSAAMKVGFSGGLVVDYPHSTRAKKFFLVLMVGSSTSLPQAKGLDGQDPEDSDEGAQHVKVSGRERKHTGKRKHGGKPGKAPTGSKEWIVHKKDTMRKRGYTEIPRDTKYTGRKRKKTV</sequence>
<feature type="domain" description="18S rRNA (guanine(1575)-N(7))-methyltransferase Bud23 C-terminal" evidence="11">
    <location>
        <begin position="204"/>
        <end position="291"/>
    </location>
</feature>
<evidence type="ECO:0000256" key="3">
    <source>
        <dbReference type="ARBA" id="ARBA00005547"/>
    </source>
</evidence>
<dbReference type="SUPFAM" id="SSF53335">
    <property type="entry name" value="S-adenosyl-L-methionine-dependent methyltransferases"/>
    <property type="match status" value="1"/>
</dbReference>
<feature type="region of interest" description="Disordered" evidence="9">
    <location>
        <begin position="213"/>
        <end position="293"/>
    </location>
</feature>